<keyword evidence="3" id="KW-1185">Reference proteome</keyword>
<dbReference type="InterPro" id="IPR042778">
    <property type="entry name" value="ZCWPW1/ZCWPW2"/>
</dbReference>
<dbReference type="SUPFAM" id="SSF63748">
    <property type="entry name" value="Tudor/PWWP/MBT"/>
    <property type="match status" value="1"/>
</dbReference>
<evidence type="ECO:0000259" key="1">
    <source>
        <dbReference type="PROSITE" id="PS50812"/>
    </source>
</evidence>
<dbReference type="Gene3D" id="2.30.30.140">
    <property type="match status" value="1"/>
</dbReference>
<evidence type="ECO:0000313" key="3">
    <source>
        <dbReference type="Proteomes" id="UP000886998"/>
    </source>
</evidence>
<dbReference type="PANTHER" id="PTHR15999">
    <property type="entry name" value="ZINC FINGER CW-TYPE PWWP DOMAIN PROTEIN 1"/>
    <property type="match status" value="1"/>
</dbReference>
<dbReference type="AlphaFoldDB" id="A0A8X6WSP1"/>
<dbReference type="SMART" id="SM00293">
    <property type="entry name" value="PWWP"/>
    <property type="match status" value="1"/>
</dbReference>
<dbReference type="OrthoDB" id="62853at2759"/>
<sequence>MATKNFELGDLVWAKMKNYPFWPAQIVNPPVVNEKLDTDRGLPKKKPSMSRRNQHFVFFFGTRDFSWISDENIVPHSEEMVNKEIKKKSASYVKAVKEIVKASRGEDLFTAGRWVPKSLRKG</sequence>
<dbReference type="PROSITE" id="PS50812">
    <property type="entry name" value="PWWP"/>
    <property type="match status" value="1"/>
</dbReference>
<gene>
    <name evidence="2" type="ORF">TNIN_380451</name>
</gene>
<organism evidence="2 3">
    <name type="scientific">Trichonephila inaurata madagascariensis</name>
    <dbReference type="NCBI Taxonomy" id="2747483"/>
    <lineage>
        <taxon>Eukaryota</taxon>
        <taxon>Metazoa</taxon>
        <taxon>Ecdysozoa</taxon>
        <taxon>Arthropoda</taxon>
        <taxon>Chelicerata</taxon>
        <taxon>Arachnida</taxon>
        <taxon>Araneae</taxon>
        <taxon>Araneomorphae</taxon>
        <taxon>Entelegynae</taxon>
        <taxon>Araneoidea</taxon>
        <taxon>Nephilidae</taxon>
        <taxon>Trichonephila</taxon>
        <taxon>Trichonephila inaurata</taxon>
    </lineage>
</organism>
<dbReference type="Pfam" id="PF00855">
    <property type="entry name" value="PWWP"/>
    <property type="match status" value="1"/>
</dbReference>
<evidence type="ECO:0000313" key="2">
    <source>
        <dbReference type="EMBL" id="GFY39071.1"/>
    </source>
</evidence>
<reference evidence="2" key="1">
    <citation type="submission" date="2020-08" db="EMBL/GenBank/DDBJ databases">
        <title>Multicomponent nature underlies the extraordinary mechanical properties of spider dragline silk.</title>
        <authorList>
            <person name="Kono N."/>
            <person name="Nakamura H."/>
            <person name="Mori M."/>
            <person name="Yoshida Y."/>
            <person name="Ohtoshi R."/>
            <person name="Malay A.D."/>
            <person name="Moran D.A.P."/>
            <person name="Tomita M."/>
            <person name="Numata K."/>
            <person name="Arakawa K."/>
        </authorList>
    </citation>
    <scope>NUCLEOTIDE SEQUENCE</scope>
</reference>
<dbReference type="PANTHER" id="PTHR15999:SF2">
    <property type="entry name" value="ZINC FINGER CW-TYPE PWWP DOMAIN PROTEIN 1"/>
    <property type="match status" value="1"/>
</dbReference>
<dbReference type="EMBL" id="BMAV01001197">
    <property type="protein sequence ID" value="GFY39071.1"/>
    <property type="molecule type" value="Genomic_DNA"/>
</dbReference>
<dbReference type="Proteomes" id="UP000886998">
    <property type="component" value="Unassembled WGS sequence"/>
</dbReference>
<dbReference type="InterPro" id="IPR000313">
    <property type="entry name" value="PWWP_dom"/>
</dbReference>
<dbReference type="GO" id="GO:0005634">
    <property type="term" value="C:nucleus"/>
    <property type="evidence" value="ECO:0007669"/>
    <property type="project" value="TreeGrafter"/>
</dbReference>
<proteinExistence type="predicted"/>
<feature type="domain" description="PWWP" evidence="1">
    <location>
        <begin position="8"/>
        <end position="79"/>
    </location>
</feature>
<comment type="caution">
    <text evidence="2">The sequence shown here is derived from an EMBL/GenBank/DDBJ whole genome shotgun (WGS) entry which is preliminary data.</text>
</comment>
<accession>A0A8X6WSP1</accession>
<protein>
    <recommendedName>
        <fullName evidence="1">PWWP domain-containing protein</fullName>
    </recommendedName>
</protein>
<name>A0A8X6WSP1_9ARAC</name>